<dbReference type="Pfam" id="PF00501">
    <property type="entry name" value="AMP-binding"/>
    <property type="match status" value="1"/>
</dbReference>
<reference evidence="5 6" key="1">
    <citation type="submission" date="2007-01" db="EMBL/GenBank/DDBJ databases">
        <authorList>
            <person name="Haygood M."/>
            <person name="Podell S."/>
            <person name="Anderson C."/>
            <person name="Hopkinson B."/>
            <person name="Roe K."/>
            <person name="Barbeau K."/>
            <person name="Gaasterland T."/>
            <person name="Ferriera S."/>
            <person name="Johnson J."/>
            <person name="Kravitz S."/>
            <person name="Beeson K."/>
            <person name="Sutton G."/>
            <person name="Rogers Y.-H."/>
            <person name="Friedman R."/>
            <person name="Frazier M."/>
            <person name="Venter J.C."/>
        </authorList>
    </citation>
    <scope>NUCLEOTIDE SEQUENCE [LARGE SCALE GENOMIC DNA]</scope>
    <source>
        <strain evidence="5 6">ATCC 23134</strain>
    </source>
</reference>
<dbReference type="eggNOG" id="COG0318">
    <property type="taxonomic scope" value="Bacteria"/>
</dbReference>
<keyword evidence="3" id="KW-0472">Membrane</keyword>
<organism evidence="5 6">
    <name type="scientific">Microscilla marina ATCC 23134</name>
    <dbReference type="NCBI Taxonomy" id="313606"/>
    <lineage>
        <taxon>Bacteria</taxon>
        <taxon>Pseudomonadati</taxon>
        <taxon>Bacteroidota</taxon>
        <taxon>Cytophagia</taxon>
        <taxon>Cytophagales</taxon>
        <taxon>Microscillaceae</taxon>
        <taxon>Microscilla</taxon>
    </lineage>
</organism>
<dbReference type="EMBL" id="AAWS01000012">
    <property type="protein sequence ID" value="EAY29258.1"/>
    <property type="molecule type" value="Genomic_DNA"/>
</dbReference>
<dbReference type="SUPFAM" id="SSF56801">
    <property type="entry name" value="Acetyl-CoA synthetase-like"/>
    <property type="match status" value="1"/>
</dbReference>
<feature type="domain" description="AMP-dependent synthetase/ligase" evidence="4">
    <location>
        <begin position="15"/>
        <end position="377"/>
    </location>
</feature>
<dbReference type="AlphaFoldDB" id="A1ZKN2"/>
<sequence>MKTKLTNISELFLNATKKHPNNVAIIDKNDQPITYAQLAEDVKATAAYFQRKGIGKGDRVLVFVPMGIDLYRIVLALFYIGATAVFLDEWVSKKRMELCCQLADCKGFIGVWKARAFALFSKELRRIPIKLSLKKKHKTGVPIAQVPPDTTALITFTTGSTGIPKAANRTHAFLREQFDALLEEIHPKVRDVDMPVLPIVLFVNLGVGCTSVIADFKMTKPEAIDEAVIIEQITKHQVNRMIASPFFIKRLAQYTIEQKVELPQINKVVTGGAPVFPQEATLYVKAFPQATSMVVYGSTEVEPISSIDAQTLSQAPETLPEGLPVGEIFHKTEVRIIRVSDGNIPACSALALDEMTLEDDVIGEIIVAGAHVLKQYFKNDAAFRQNKIIVGNKIWHRTGDSGLKKGNQLLLTGRCAQLIEFEGGYLSPFIIENQLVNIAGVTMGTLLEMNQQRILVLESVLNKEVLAPKMGNIPYDKLQVVAQIPRDARHHSKIDYGALKLQLGA</sequence>
<dbReference type="PANTHER" id="PTHR43201:SF5">
    <property type="entry name" value="MEDIUM-CHAIN ACYL-COA LIGASE ACSF2, MITOCHONDRIAL"/>
    <property type="match status" value="1"/>
</dbReference>
<dbReference type="Gene3D" id="3.40.50.12780">
    <property type="entry name" value="N-terminal domain of ligase-like"/>
    <property type="match status" value="1"/>
</dbReference>
<keyword evidence="3" id="KW-1133">Transmembrane helix</keyword>
<keyword evidence="3" id="KW-0812">Transmembrane</keyword>
<dbReference type="InterPro" id="IPR000873">
    <property type="entry name" value="AMP-dep_synth/lig_dom"/>
</dbReference>
<evidence type="ECO:0000256" key="2">
    <source>
        <dbReference type="ARBA" id="ARBA00022598"/>
    </source>
</evidence>
<dbReference type="PANTHER" id="PTHR43201">
    <property type="entry name" value="ACYL-COA SYNTHETASE"/>
    <property type="match status" value="1"/>
</dbReference>
<dbReference type="OrthoDB" id="812569at2"/>
<dbReference type="GO" id="GO:0031956">
    <property type="term" value="F:medium-chain fatty acid-CoA ligase activity"/>
    <property type="evidence" value="ECO:0007669"/>
    <property type="project" value="TreeGrafter"/>
</dbReference>
<comment type="similarity">
    <text evidence="1">Belongs to the ATP-dependent AMP-binding enzyme family.</text>
</comment>
<dbReference type="InterPro" id="IPR020845">
    <property type="entry name" value="AMP-binding_CS"/>
</dbReference>
<name>A1ZKN2_MICM2</name>
<keyword evidence="6" id="KW-1185">Reference proteome</keyword>
<evidence type="ECO:0000313" key="6">
    <source>
        <dbReference type="Proteomes" id="UP000004095"/>
    </source>
</evidence>
<dbReference type="PROSITE" id="PS00455">
    <property type="entry name" value="AMP_BINDING"/>
    <property type="match status" value="1"/>
</dbReference>
<protein>
    <submittedName>
        <fullName evidence="5">AMP-ligase</fullName>
    </submittedName>
</protein>
<proteinExistence type="inferred from homology"/>
<dbReference type="GO" id="GO:0006631">
    <property type="term" value="P:fatty acid metabolic process"/>
    <property type="evidence" value="ECO:0007669"/>
    <property type="project" value="TreeGrafter"/>
</dbReference>
<evidence type="ECO:0000256" key="3">
    <source>
        <dbReference type="SAM" id="Phobius"/>
    </source>
</evidence>
<keyword evidence="2 5" id="KW-0436">Ligase</keyword>
<dbReference type="Proteomes" id="UP000004095">
    <property type="component" value="Unassembled WGS sequence"/>
</dbReference>
<gene>
    <name evidence="5" type="ORF">M23134_02449</name>
</gene>
<dbReference type="InterPro" id="IPR042099">
    <property type="entry name" value="ANL_N_sf"/>
</dbReference>
<feature type="transmembrane region" description="Helical" evidence="3">
    <location>
        <begin position="70"/>
        <end position="87"/>
    </location>
</feature>
<comment type="caution">
    <text evidence="5">The sequence shown here is derived from an EMBL/GenBank/DDBJ whole genome shotgun (WGS) entry which is preliminary data.</text>
</comment>
<accession>A1ZKN2</accession>
<evidence type="ECO:0000313" key="5">
    <source>
        <dbReference type="EMBL" id="EAY29258.1"/>
    </source>
</evidence>
<evidence type="ECO:0000256" key="1">
    <source>
        <dbReference type="ARBA" id="ARBA00006432"/>
    </source>
</evidence>
<dbReference type="RefSeq" id="WP_002696932.1">
    <property type="nucleotide sequence ID" value="NZ_AAWS01000012.1"/>
</dbReference>
<evidence type="ECO:0000259" key="4">
    <source>
        <dbReference type="Pfam" id="PF00501"/>
    </source>
</evidence>